<keyword evidence="2" id="KW-0812">Transmembrane</keyword>
<protein>
    <submittedName>
        <fullName evidence="3">Uncharacterized protein</fullName>
    </submittedName>
</protein>
<keyword evidence="2" id="KW-0472">Membrane</keyword>
<proteinExistence type="predicted"/>
<dbReference type="EMBL" id="UIGR01000001">
    <property type="protein sequence ID" value="SUX33399.1"/>
    <property type="molecule type" value="Genomic_DNA"/>
</dbReference>
<dbReference type="Proteomes" id="UP000254029">
    <property type="component" value="Unassembled WGS sequence"/>
</dbReference>
<accession>A0AAX2MB85</accession>
<feature type="transmembrane region" description="Helical" evidence="2">
    <location>
        <begin position="239"/>
        <end position="257"/>
    </location>
</feature>
<feature type="compositionally biased region" description="Basic and acidic residues" evidence="1">
    <location>
        <begin position="13"/>
        <end position="27"/>
    </location>
</feature>
<feature type="region of interest" description="Disordered" evidence="1">
    <location>
        <begin position="1"/>
        <end position="31"/>
    </location>
</feature>
<evidence type="ECO:0000256" key="2">
    <source>
        <dbReference type="SAM" id="Phobius"/>
    </source>
</evidence>
<sequence length="277" mass="30673">MPTPSNLAQAAWRTKEAQKSKSDIERAPRHRKRCPYSPALRFERSIGSKLAPTGTQGMSCPMAAPGWERGFAWARNGCGQQPMLDDMPRGDAPCRSGLGSSVAAARPLRNPAWSRPGFELPISEPVQSLLRFGDTALKTSSTCSCTTCTFRFFARFRLVSLLLARLWNRFSDLNETCTQQKAFPNIGRLFRSDLYSSHAAQNSRHSATSYFGSWTGSVGCFGAFGGSTCRRRSSVPSSFFGFGPGLIALIILIFSHLQPRRLLSMDREQPTKVQDHR</sequence>
<organism evidence="3 4">
    <name type="scientific">Chromobacterium violaceum</name>
    <dbReference type="NCBI Taxonomy" id="536"/>
    <lineage>
        <taxon>Bacteria</taxon>
        <taxon>Pseudomonadati</taxon>
        <taxon>Pseudomonadota</taxon>
        <taxon>Betaproteobacteria</taxon>
        <taxon>Neisseriales</taxon>
        <taxon>Chromobacteriaceae</taxon>
        <taxon>Chromobacterium</taxon>
    </lineage>
</organism>
<evidence type="ECO:0000313" key="4">
    <source>
        <dbReference type="Proteomes" id="UP000254029"/>
    </source>
</evidence>
<dbReference type="AlphaFoldDB" id="A0AAX2MB85"/>
<name>A0AAX2MB85_CHRVL</name>
<evidence type="ECO:0000313" key="3">
    <source>
        <dbReference type="EMBL" id="SUX33399.1"/>
    </source>
</evidence>
<keyword evidence="2" id="KW-1133">Transmembrane helix</keyword>
<gene>
    <name evidence="3" type="ORF">NCTC8684_02498</name>
</gene>
<reference evidence="3 4" key="1">
    <citation type="submission" date="2018-06" db="EMBL/GenBank/DDBJ databases">
        <authorList>
            <consortium name="Pathogen Informatics"/>
            <person name="Doyle S."/>
        </authorList>
    </citation>
    <scope>NUCLEOTIDE SEQUENCE [LARGE SCALE GENOMIC DNA]</scope>
    <source>
        <strain evidence="3 4">NCTC8684</strain>
    </source>
</reference>
<comment type="caution">
    <text evidence="3">The sequence shown here is derived from an EMBL/GenBank/DDBJ whole genome shotgun (WGS) entry which is preliminary data.</text>
</comment>
<evidence type="ECO:0000256" key="1">
    <source>
        <dbReference type="SAM" id="MobiDB-lite"/>
    </source>
</evidence>